<evidence type="ECO:0000259" key="13">
    <source>
        <dbReference type="PROSITE" id="PS50880"/>
    </source>
</evidence>
<dbReference type="InterPro" id="IPR006295">
    <property type="entry name" value="DNA_primase_DnaG"/>
</dbReference>
<dbReference type="Proteomes" id="UP000546464">
    <property type="component" value="Unassembled WGS sequence"/>
</dbReference>
<dbReference type="HAMAP" id="MF_00974">
    <property type="entry name" value="DNA_primase_DnaG"/>
    <property type="match status" value="1"/>
</dbReference>
<dbReference type="GO" id="GO:1990077">
    <property type="term" value="C:primosome complex"/>
    <property type="evidence" value="ECO:0007669"/>
    <property type="project" value="UniProtKB-KW"/>
</dbReference>
<dbReference type="InterPro" id="IPR002694">
    <property type="entry name" value="Znf_CHC2"/>
</dbReference>
<evidence type="ECO:0000313" key="15">
    <source>
        <dbReference type="Proteomes" id="UP000546464"/>
    </source>
</evidence>
<comment type="function">
    <text evidence="12">RNA polymerase that catalyzes the synthesis of short RNA molecules used as primers for DNA polymerase during DNA replication.</text>
</comment>
<evidence type="ECO:0000256" key="9">
    <source>
        <dbReference type="ARBA" id="ARBA00022842"/>
    </source>
</evidence>
<dbReference type="PANTHER" id="PTHR30313">
    <property type="entry name" value="DNA PRIMASE"/>
    <property type="match status" value="1"/>
</dbReference>
<dbReference type="GO" id="GO:0003677">
    <property type="term" value="F:DNA binding"/>
    <property type="evidence" value="ECO:0007669"/>
    <property type="project" value="UniProtKB-KW"/>
</dbReference>
<dbReference type="SUPFAM" id="SSF56731">
    <property type="entry name" value="DNA primase core"/>
    <property type="match status" value="1"/>
</dbReference>
<dbReference type="InterPro" id="IPR006171">
    <property type="entry name" value="TOPRIM_dom"/>
</dbReference>
<dbReference type="Gene3D" id="3.90.980.10">
    <property type="entry name" value="DNA primase, catalytic core, N-terminal domain"/>
    <property type="match status" value="1"/>
</dbReference>
<dbReference type="GO" id="GO:0005737">
    <property type="term" value="C:cytoplasm"/>
    <property type="evidence" value="ECO:0007669"/>
    <property type="project" value="TreeGrafter"/>
</dbReference>
<feature type="domain" description="Toprim" evidence="13">
    <location>
        <begin position="271"/>
        <end position="350"/>
    </location>
</feature>
<keyword evidence="7" id="KW-0863">Zinc-finger</keyword>
<dbReference type="GO" id="GO:0003899">
    <property type="term" value="F:DNA-directed RNA polymerase activity"/>
    <property type="evidence" value="ECO:0007669"/>
    <property type="project" value="UniProtKB-UniRule"/>
</dbReference>
<dbReference type="AlphaFoldDB" id="A0A842HC04"/>
<dbReference type="EC" id="2.7.7.101" evidence="12"/>
<evidence type="ECO:0000256" key="2">
    <source>
        <dbReference type="ARBA" id="ARBA00022515"/>
    </source>
</evidence>
<dbReference type="GO" id="GO:0008270">
    <property type="term" value="F:zinc ion binding"/>
    <property type="evidence" value="ECO:0007669"/>
    <property type="project" value="UniProtKB-KW"/>
</dbReference>
<dbReference type="SUPFAM" id="SSF57783">
    <property type="entry name" value="Zinc beta-ribbon"/>
    <property type="match status" value="1"/>
</dbReference>
<dbReference type="NCBIfam" id="TIGR01391">
    <property type="entry name" value="dnaG"/>
    <property type="match status" value="1"/>
</dbReference>
<keyword evidence="1 12" id="KW-0240">DNA-directed RNA polymerase</keyword>
<dbReference type="CDD" id="cd03364">
    <property type="entry name" value="TOPRIM_DnaG_primases"/>
    <property type="match status" value="1"/>
</dbReference>
<dbReference type="Pfam" id="PF08275">
    <property type="entry name" value="DNAG_N"/>
    <property type="match status" value="1"/>
</dbReference>
<comment type="caution">
    <text evidence="14">The sequence shown here is derived from an EMBL/GenBank/DDBJ whole genome shotgun (WGS) entry which is preliminary data.</text>
</comment>
<keyword evidence="11 12" id="KW-0804">Transcription</keyword>
<comment type="caution">
    <text evidence="12">Lacks conserved residue(s) required for the propagation of feature annotation.</text>
</comment>
<evidence type="ECO:0000256" key="8">
    <source>
        <dbReference type="ARBA" id="ARBA00022833"/>
    </source>
</evidence>
<dbReference type="InterPro" id="IPR037068">
    <property type="entry name" value="DNA_primase_core_N_sf"/>
</dbReference>
<keyword evidence="3 12" id="KW-0808">Transferase</keyword>
<evidence type="ECO:0000313" key="14">
    <source>
        <dbReference type="EMBL" id="MBC2593094.1"/>
    </source>
</evidence>
<organism evidence="14 15">
    <name type="scientific">Ruficoccus amylovorans</name>
    <dbReference type="NCBI Taxonomy" id="1804625"/>
    <lineage>
        <taxon>Bacteria</taxon>
        <taxon>Pseudomonadati</taxon>
        <taxon>Verrucomicrobiota</taxon>
        <taxon>Opitutia</taxon>
        <taxon>Puniceicoccales</taxon>
        <taxon>Cerasicoccaceae</taxon>
        <taxon>Ruficoccus</taxon>
    </lineage>
</organism>
<accession>A0A842HC04</accession>
<keyword evidence="6" id="KW-0479">Metal-binding</keyword>
<dbReference type="RefSeq" id="WP_185674091.1">
    <property type="nucleotide sequence ID" value="NZ_JACHVB010000012.1"/>
</dbReference>
<comment type="similarity">
    <text evidence="12">Belongs to the DnaG primase family.</text>
</comment>
<keyword evidence="2 12" id="KW-0639">Primosome</keyword>
<keyword evidence="9" id="KW-0460">Magnesium</keyword>
<evidence type="ECO:0000256" key="7">
    <source>
        <dbReference type="ARBA" id="ARBA00022771"/>
    </source>
</evidence>
<dbReference type="EMBL" id="JACHVB010000012">
    <property type="protein sequence ID" value="MBC2593094.1"/>
    <property type="molecule type" value="Genomic_DNA"/>
</dbReference>
<keyword evidence="8" id="KW-0862">Zinc</keyword>
<comment type="catalytic activity">
    <reaction evidence="12">
        <text>ssDNA + n NTP = ssDNA/pppN(pN)n-1 hybrid + (n-1) diphosphate.</text>
        <dbReference type="EC" id="2.7.7.101"/>
    </reaction>
</comment>
<dbReference type="InterPro" id="IPR034151">
    <property type="entry name" value="TOPRIM_DnaG_bac"/>
</dbReference>
<dbReference type="GO" id="GO:0006269">
    <property type="term" value="P:DNA replication, synthesis of primer"/>
    <property type="evidence" value="ECO:0007669"/>
    <property type="project" value="UniProtKB-UniRule"/>
</dbReference>
<gene>
    <name evidence="12 14" type="primary">dnaG</name>
    <name evidence="14" type="ORF">H5P28_02355</name>
</gene>
<dbReference type="SMART" id="SM00400">
    <property type="entry name" value="ZnF_CHCC"/>
    <property type="match status" value="1"/>
</dbReference>
<sequence>MPRVKRSSIENLRQRVSLLEVVAPYTQMKRAGAQYRGLSPFNPEKTPSFYVHPEKNVFMDYSSGNAGDLFRFVQLKENLEFGEAIELLAERFSVPLEYEDDGQPRERLSLRKELLGIHEAATDYYHRCFQAEHADSTAMREYWTGKRRFPLKLADEFQIGFAPSNGGKLLDVLHKKGFSGEAIAQCGLFYVNDHDTAARAARPRFRGRLMIPIRDVQGRVIAFTARQTDLTPQDDPSREAKYINSPETPLFKKSDVLFGLERARQHVGDGQSLILVEGQLDCLRCVEKGILNAVAPQGTAITEHQLALLRRYTSRAEVLLDGDSAGQKAALRMLPLALKAGLDVRFLRLPAGSDPDELLAEGGAEALEALRAESLSWIDFATGVLVPPTVEPGSPEERRGLDEIFGTIAQSESEVIREQALAGLAIRLSRVDRLALHRDFERFISGQARPAAPEPSDSLPRLSSEALTTAESQLLLIALHSESLARSIANAVDHQWVNDKTPEGALFRKLLIEFQNDAWSGLDDFIELLESDEERNYLYALLNRDVSLKEPEQQVLEPVGALYRRHLAQLQKELDLKLMNTPPENAEAIRGLHRQRIELRKLLRQPPVVRF</sequence>
<keyword evidence="4 12" id="KW-0548">Nucleotidyltransferase</keyword>
<dbReference type="SMART" id="SM00493">
    <property type="entry name" value="TOPRIM"/>
    <property type="match status" value="1"/>
</dbReference>
<proteinExistence type="inferred from homology"/>
<reference evidence="14 15" key="1">
    <citation type="submission" date="2020-07" db="EMBL/GenBank/DDBJ databases">
        <authorList>
            <person name="Feng X."/>
        </authorList>
    </citation>
    <scope>NUCLEOTIDE SEQUENCE [LARGE SCALE GENOMIC DNA]</scope>
    <source>
        <strain evidence="14 15">JCM31066</strain>
    </source>
</reference>
<evidence type="ECO:0000256" key="3">
    <source>
        <dbReference type="ARBA" id="ARBA00022679"/>
    </source>
</evidence>
<dbReference type="InterPro" id="IPR050219">
    <property type="entry name" value="DnaG_primase"/>
</dbReference>
<protein>
    <recommendedName>
        <fullName evidence="12">DNA primase</fullName>
        <ecNumber evidence="12">2.7.7.101</ecNumber>
    </recommendedName>
</protein>
<dbReference type="Gene3D" id="3.90.580.10">
    <property type="entry name" value="Zinc finger, CHC2-type domain"/>
    <property type="match status" value="1"/>
</dbReference>
<evidence type="ECO:0000256" key="6">
    <source>
        <dbReference type="ARBA" id="ARBA00022723"/>
    </source>
</evidence>
<evidence type="ECO:0000256" key="4">
    <source>
        <dbReference type="ARBA" id="ARBA00022695"/>
    </source>
</evidence>
<dbReference type="Gene3D" id="3.40.1360.10">
    <property type="match status" value="1"/>
</dbReference>
<dbReference type="Pfam" id="PF01807">
    <property type="entry name" value="Zn_ribbon_DnaG"/>
    <property type="match status" value="1"/>
</dbReference>
<evidence type="ECO:0000256" key="1">
    <source>
        <dbReference type="ARBA" id="ARBA00022478"/>
    </source>
</evidence>
<keyword evidence="5 12" id="KW-0235">DNA replication</keyword>
<dbReference type="PANTHER" id="PTHR30313:SF2">
    <property type="entry name" value="DNA PRIMASE"/>
    <property type="match status" value="1"/>
</dbReference>
<dbReference type="Pfam" id="PF13155">
    <property type="entry name" value="Toprim_2"/>
    <property type="match status" value="1"/>
</dbReference>
<dbReference type="InterPro" id="IPR030846">
    <property type="entry name" value="DnaG_bac"/>
</dbReference>
<dbReference type="PROSITE" id="PS50880">
    <property type="entry name" value="TOPRIM"/>
    <property type="match status" value="1"/>
</dbReference>
<evidence type="ECO:0000256" key="5">
    <source>
        <dbReference type="ARBA" id="ARBA00022705"/>
    </source>
</evidence>
<keyword evidence="10 12" id="KW-0238">DNA-binding</keyword>
<name>A0A842HC04_9BACT</name>
<evidence type="ECO:0000256" key="11">
    <source>
        <dbReference type="ARBA" id="ARBA00023163"/>
    </source>
</evidence>
<comment type="subunit">
    <text evidence="12">Monomer. Interacts with DnaB.</text>
</comment>
<evidence type="ECO:0000256" key="12">
    <source>
        <dbReference type="HAMAP-Rule" id="MF_00974"/>
    </source>
</evidence>
<dbReference type="InterPro" id="IPR036977">
    <property type="entry name" value="DNA_primase_Znf_CHC2"/>
</dbReference>
<dbReference type="InterPro" id="IPR013264">
    <property type="entry name" value="DNAG_N"/>
</dbReference>
<keyword evidence="15" id="KW-1185">Reference proteome</keyword>
<evidence type="ECO:0000256" key="10">
    <source>
        <dbReference type="ARBA" id="ARBA00023125"/>
    </source>
</evidence>
<dbReference type="GO" id="GO:0000428">
    <property type="term" value="C:DNA-directed RNA polymerase complex"/>
    <property type="evidence" value="ECO:0007669"/>
    <property type="project" value="UniProtKB-KW"/>
</dbReference>